<protein>
    <submittedName>
        <fullName evidence="8">VanZ family protein</fullName>
    </submittedName>
</protein>
<proteinExistence type="predicted"/>
<evidence type="ECO:0000256" key="2">
    <source>
        <dbReference type="ARBA" id="ARBA00022692"/>
    </source>
</evidence>
<dbReference type="EMBL" id="JAFEJS010000003">
    <property type="protein sequence ID" value="MBT1172631.1"/>
    <property type="molecule type" value="Genomic_DNA"/>
</dbReference>
<evidence type="ECO:0000256" key="3">
    <source>
        <dbReference type="ARBA" id="ARBA00022989"/>
    </source>
</evidence>
<reference evidence="8 9" key="1">
    <citation type="journal article" date="2021" name="Environ. Microbiol.">
        <title>Genetic insights into the dark matter of the mammalian gut microbiota through targeted genome reconstruction.</title>
        <authorList>
            <person name="Lugli G.A."/>
            <person name="Alessandri G."/>
            <person name="Milani C."/>
            <person name="Viappiani A."/>
            <person name="Fontana F."/>
            <person name="Tarracchini C."/>
            <person name="Mancabelli L."/>
            <person name="Argentini C."/>
            <person name="Ruiz L."/>
            <person name="Margolles A."/>
            <person name="van Sinderen D."/>
            <person name="Turroni F."/>
            <person name="Ventura M."/>
        </authorList>
    </citation>
    <scope>NUCLEOTIDE SEQUENCE [LARGE SCALE GENOMIC DNA]</scope>
    <source>
        <strain evidence="8 9">MA2</strain>
    </source>
</reference>
<comment type="subcellular location">
    <subcellularLocation>
        <location evidence="1">Membrane</location>
        <topology evidence="1">Multi-pass membrane protein</topology>
    </subcellularLocation>
</comment>
<comment type="caution">
    <text evidence="8">The sequence shown here is derived from an EMBL/GenBank/DDBJ whole genome shotgun (WGS) entry which is preliminary data.</text>
</comment>
<feature type="transmembrane region" description="Helical" evidence="5">
    <location>
        <begin position="166"/>
        <end position="187"/>
    </location>
</feature>
<dbReference type="Pfam" id="PF04892">
    <property type="entry name" value="VanZ"/>
    <property type="match status" value="1"/>
</dbReference>
<evidence type="ECO:0000313" key="8">
    <source>
        <dbReference type="EMBL" id="MBT1172631.1"/>
    </source>
</evidence>
<feature type="transmembrane region" description="Helical" evidence="5">
    <location>
        <begin position="47"/>
        <end position="65"/>
    </location>
</feature>
<feature type="transmembrane region" description="Helical" evidence="5">
    <location>
        <begin position="307"/>
        <end position="333"/>
    </location>
</feature>
<feature type="transmembrane region" description="Helical" evidence="5">
    <location>
        <begin position="258"/>
        <end position="278"/>
    </location>
</feature>
<evidence type="ECO:0000256" key="5">
    <source>
        <dbReference type="SAM" id="Phobius"/>
    </source>
</evidence>
<dbReference type="InterPro" id="IPR006976">
    <property type="entry name" value="VanZ-like"/>
</dbReference>
<keyword evidence="4 5" id="KW-0472">Membrane</keyword>
<name>A0ABS5UNZ3_9BIFI</name>
<evidence type="ECO:0000256" key="1">
    <source>
        <dbReference type="ARBA" id="ARBA00004141"/>
    </source>
</evidence>
<evidence type="ECO:0000256" key="4">
    <source>
        <dbReference type="ARBA" id="ARBA00023136"/>
    </source>
</evidence>
<feature type="transmembrane region" description="Helical" evidence="5">
    <location>
        <begin position="128"/>
        <end position="154"/>
    </location>
</feature>
<feature type="transmembrane region" description="Helical" evidence="5">
    <location>
        <begin position="339"/>
        <end position="357"/>
    </location>
</feature>
<feature type="transmembrane region" description="Helical" evidence="5">
    <location>
        <begin position="12"/>
        <end position="35"/>
    </location>
</feature>
<evidence type="ECO:0000313" key="9">
    <source>
        <dbReference type="Proteomes" id="UP000773064"/>
    </source>
</evidence>
<evidence type="ECO:0000259" key="6">
    <source>
        <dbReference type="Pfam" id="PF04892"/>
    </source>
</evidence>
<feature type="domain" description="VanZ-like" evidence="6">
    <location>
        <begin position="54"/>
        <end position="183"/>
    </location>
</feature>
<gene>
    <name evidence="8" type="ORF">JS528_04515</name>
</gene>
<feature type="transmembrane region" description="Helical" evidence="5">
    <location>
        <begin position="208"/>
        <end position="238"/>
    </location>
</feature>
<evidence type="ECO:0000259" key="7">
    <source>
        <dbReference type="Pfam" id="PF06271"/>
    </source>
</evidence>
<dbReference type="InterPro" id="IPR010432">
    <property type="entry name" value="RDD"/>
</dbReference>
<keyword evidence="2 5" id="KW-0812">Transmembrane</keyword>
<dbReference type="Pfam" id="PF06271">
    <property type="entry name" value="RDD"/>
    <property type="match status" value="1"/>
</dbReference>
<keyword evidence="9" id="KW-1185">Reference proteome</keyword>
<dbReference type="PANTHER" id="PTHR36834:SF1">
    <property type="entry name" value="INTEGRAL MEMBRANE PROTEIN"/>
    <property type="match status" value="1"/>
</dbReference>
<feature type="transmembrane region" description="Helical" evidence="5">
    <location>
        <begin position="99"/>
        <end position="121"/>
    </location>
</feature>
<feature type="domain" description="RDD" evidence="7">
    <location>
        <begin position="202"/>
        <end position="338"/>
    </location>
</feature>
<sequence>MLGYLSYFSTSFIIAMVLWPVVSAVLTLPILAGLYHRHHRLRALSVLASYLSTLYFTGLIALTLYPMPDDPDRFCTAHAGAYSPQLDPLRFLEDIRYGGLYGTLQLAMNVVFFIPLGFVLARWLRWRWWAVVPAGFAASLFIETSQLTGFWGLYPCAYRQFDVNDLMTNTLGAVVGLGIAALFNRWVPQSDLPGRDDVNVRPGALHRTVAYVIDMILVVLVYFPVTLAVVFAFHWLATPLSNGDYTLFGGLVTVGIDWMNAVAPISAALAFLVFELAIPATHRGQTLGGMFTHMTVETRERHGARRAVFYAVRTLVLGLLTIMALVGFIGAATGAFDSLMEYAGLGFAVLFVFELVARRAPWDLIPD</sequence>
<dbReference type="PANTHER" id="PTHR36834">
    <property type="entry name" value="MEMBRANE PROTEIN-RELATED"/>
    <property type="match status" value="1"/>
</dbReference>
<keyword evidence="3 5" id="KW-1133">Transmembrane helix</keyword>
<dbReference type="InterPro" id="IPR053150">
    <property type="entry name" value="Teicoplanin_resist-assoc"/>
</dbReference>
<organism evidence="8 9">
    <name type="scientific">Bifidobacterium santillanense</name>
    <dbReference type="NCBI Taxonomy" id="2809028"/>
    <lineage>
        <taxon>Bacteria</taxon>
        <taxon>Bacillati</taxon>
        <taxon>Actinomycetota</taxon>
        <taxon>Actinomycetes</taxon>
        <taxon>Bifidobacteriales</taxon>
        <taxon>Bifidobacteriaceae</taxon>
        <taxon>Bifidobacterium</taxon>
    </lineage>
</organism>
<accession>A0ABS5UNZ3</accession>
<dbReference type="Proteomes" id="UP000773064">
    <property type="component" value="Unassembled WGS sequence"/>
</dbReference>